<dbReference type="GO" id="GO:0008270">
    <property type="term" value="F:zinc ion binding"/>
    <property type="evidence" value="ECO:0007669"/>
    <property type="project" value="InterPro"/>
</dbReference>
<keyword evidence="3" id="KW-0391">Immunity</keyword>
<dbReference type="Gene3D" id="3.40.80.10">
    <property type="entry name" value="Peptidoglycan recognition protein-like"/>
    <property type="match status" value="1"/>
</dbReference>
<name>A0A922CTC5_MANSE</name>
<organism evidence="7 8">
    <name type="scientific">Manduca sexta</name>
    <name type="common">Tobacco hawkmoth</name>
    <name type="synonym">Tobacco hornworm</name>
    <dbReference type="NCBI Taxonomy" id="7130"/>
    <lineage>
        <taxon>Eukaryota</taxon>
        <taxon>Metazoa</taxon>
        <taxon>Ecdysozoa</taxon>
        <taxon>Arthropoda</taxon>
        <taxon>Hexapoda</taxon>
        <taxon>Insecta</taxon>
        <taxon>Pterygota</taxon>
        <taxon>Neoptera</taxon>
        <taxon>Endopterygota</taxon>
        <taxon>Lepidoptera</taxon>
        <taxon>Glossata</taxon>
        <taxon>Ditrysia</taxon>
        <taxon>Bombycoidea</taxon>
        <taxon>Sphingidae</taxon>
        <taxon>Sphinginae</taxon>
        <taxon>Sphingini</taxon>
        <taxon>Manduca</taxon>
    </lineage>
</organism>
<comment type="similarity">
    <text evidence="1">Belongs to the N-acetylmuramoyl-L-alanine amidase 2 family.</text>
</comment>
<sequence>MQPLISVDHESRQNSYRASDDRDRRLSEETPLLHRFPQTNPAPRSTSTTIIVSLLLIILTSGVVIGVYLLILQNNAENVLPPVEIPLQLVSRRQWANNSKSAQLLQSSPVFKATSVIVVQTDTRQCFNTRACVELLQNMEMAASTNGMKYLPYNFLVSSNGQTYEALGWHGTSSMFPEYSKSALILGFIGNYTETPPTRGQIDEAINLFSESVSHQYLHPHYVIIGKKTKTTPKQLFASLMDLPQWSTELSDM</sequence>
<dbReference type="Pfam" id="PF01510">
    <property type="entry name" value="Amidase_2"/>
    <property type="match status" value="1"/>
</dbReference>
<keyword evidence="8" id="KW-1185">Reference proteome</keyword>
<dbReference type="CDD" id="cd06583">
    <property type="entry name" value="PGRP"/>
    <property type="match status" value="1"/>
</dbReference>
<keyword evidence="2" id="KW-0399">Innate immunity</keyword>
<protein>
    <recommendedName>
        <fullName evidence="6">Peptidoglycan recognition protein family domain-containing protein</fullName>
    </recommendedName>
</protein>
<feature type="domain" description="Peptidoglycan recognition protein family" evidence="6">
    <location>
        <begin position="87"/>
        <end position="231"/>
    </location>
</feature>
<dbReference type="PANTHER" id="PTHR11022">
    <property type="entry name" value="PEPTIDOGLYCAN RECOGNITION PROTEIN"/>
    <property type="match status" value="1"/>
</dbReference>
<dbReference type="InterPro" id="IPR036505">
    <property type="entry name" value="Amidase/PGRP_sf"/>
</dbReference>
<dbReference type="PANTHER" id="PTHR11022:SF73">
    <property type="entry name" value="PEPTIDOGLYCAN-RECOGNITION PROTEIN LD"/>
    <property type="match status" value="1"/>
</dbReference>
<dbReference type="AlphaFoldDB" id="A0A922CTC5"/>
<keyword evidence="5" id="KW-1133">Transmembrane helix</keyword>
<evidence type="ECO:0000256" key="5">
    <source>
        <dbReference type="SAM" id="Phobius"/>
    </source>
</evidence>
<dbReference type="SMART" id="SM00701">
    <property type="entry name" value="PGRP"/>
    <property type="match status" value="1"/>
</dbReference>
<evidence type="ECO:0000256" key="4">
    <source>
        <dbReference type="SAM" id="MobiDB-lite"/>
    </source>
</evidence>
<dbReference type="Proteomes" id="UP000791440">
    <property type="component" value="Unassembled WGS sequence"/>
</dbReference>
<dbReference type="GO" id="GO:0045087">
    <property type="term" value="P:innate immune response"/>
    <property type="evidence" value="ECO:0007669"/>
    <property type="project" value="UniProtKB-KW"/>
</dbReference>
<gene>
    <name evidence="7" type="ORF">O3G_MSEX010142</name>
</gene>
<dbReference type="InterPro" id="IPR015510">
    <property type="entry name" value="PGRP"/>
</dbReference>
<dbReference type="GO" id="GO:0008745">
    <property type="term" value="F:N-acetylmuramoyl-L-alanine amidase activity"/>
    <property type="evidence" value="ECO:0007669"/>
    <property type="project" value="InterPro"/>
</dbReference>
<keyword evidence="5" id="KW-0472">Membrane</keyword>
<dbReference type="InterPro" id="IPR006619">
    <property type="entry name" value="PGRP_domain_met/bac"/>
</dbReference>
<evidence type="ECO:0000259" key="6">
    <source>
        <dbReference type="SMART" id="SM00701"/>
    </source>
</evidence>
<accession>A0A922CTC5</accession>
<evidence type="ECO:0000313" key="8">
    <source>
        <dbReference type="Proteomes" id="UP000791440"/>
    </source>
</evidence>
<dbReference type="InterPro" id="IPR002502">
    <property type="entry name" value="Amidase_domain"/>
</dbReference>
<evidence type="ECO:0000313" key="7">
    <source>
        <dbReference type="EMBL" id="KAG6457143.1"/>
    </source>
</evidence>
<dbReference type="EMBL" id="JH668535">
    <property type="protein sequence ID" value="KAG6457143.1"/>
    <property type="molecule type" value="Genomic_DNA"/>
</dbReference>
<feature type="region of interest" description="Disordered" evidence="4">
    <location>
        <begin position="1"/>
        <end position="45"/>
    </location>
</feature>
<evidence type="ECO:0000256" key="1">
    <source>
        <dbReference type="ARBA" id="ARBA00007553"/>
    </source>
</evidence>
<evidence type="ECO:0000256" key="2">
    <source>
        <dbReference type="ARBA" id="ARBA00022588"/>
    </source>
</evidence>
<proteinExistence type="inferred from homology"/>
<comment type="caution">
    <text evidence="7">The sequence shown here is derived from an EMBL/GenBank/DDBJ whole genome shotgun (WGS) entry which is preliminary data.</text>
</comment>
<dbReference type="SUPFAM" id="SSF55846">
    <property type="entry name" value="N-acetylmuramoyl-L-alanine amidase-like"/>
    <property type="match status" value="1"/>
</dbReference>
<reference evidence="7" key="2">
    <citation type="submission" date="2020-12" db="EMBL/GenBank/DDBJ databases">
        <authorList>
            <person name="Kanost M."/>
        </authorList>
    </citation>
    <scope>NUCLEOTIDE SEQUENCE</scope>
</reference>
<evidence type="ECO:0000256" key="3">
    <source>
        <dbReference type="ARBA" id="ARBA00022859"/>
    </source>
</evidence>
<dbReference type="GO" id="GO:0009253">
    <property type="term" value="P:peptidoglycan catabolic process"/>
    <property type="evidence" value="ECO:0007669"/>
    <property type="project" value="InterPro"/>
</dbReference>
<dbReference type="EMBL" id="JH668535">
    <property type="protein sequence ID" value="KAG6457144.1"/>
    <property type="molecule type" value="Genomic_DNA"/>
</dbReference>
<dbReference type="EMBL" id="JH668535">
    <property type="protein sequence ID" value="KAG6457142.1"/>
    <property type="molecule type" value="Genomic_DNA"/>
</dbReference>
<feature type="compositionally biased region" description="Basic and acidic residues" evidence="4">
    <location>
        <begin position="7"/>
        <end position="32"/>
    </location>
</feature>
<keyword evidence="5" id="KW-0812">Transmembrane</keyword>
<feature type="transmembrane region" description="Helical" evidence="5">
    <location>
        <begin position="50"/>
        <end position="71"/>
    </location>
</feature>
<reference evidence="7" key="1">
    <citation type="journal article" date="2016" name="Insect Biochem. Mol. Biol.">
        <title>Multifaceted biological insights from a draft genome sequence of the tobacco hornworm moth, Manduca sexta.</title>
        <authorList>
            <person name="Kanost M.R."/>
            <person name="Arrese E.L."/>
            <person name="Cao X."/>
            <person name="Chen Y.R."/>
            <person name="Chellapilla S."/>
            <person name="Goldsmith M.R."/>
            <person name="Grosse-Wilde E."/>
            <person name="Heckel D.G."/>
            <person name="Herndon N."/>
            <person name="Jiang H."/>
            <person name="Papanicolaou A."/>
            <person name="Qu J."/>
            <person name="Soulages J.L."/>
            <person name="Vogel H."/>
            <person name="Walters J."/>
            <person name="Waterhouse R.M."/>
            <person name="Ahn S.J."/>
            <person name="Almeida F.C."/>
            <person name="An C."/>
            <person name="Aqrawi P."/>
            <person name="Bretschneider A."/>
            <person name="Bryant W.B."/>
            <person name="Bucks S."/>
            <person name="Chao H."/>
            <person name="Chevignon G."/>
            <person name="Christen J.M."/>
            <person name="Clarke D.F."/>
            <person name="Dittmer N.T."/>
            <person name="Ferguson L.C.F."/>
            <person name="Garavelou S."/>
            <person name="Gordon K.H.J."/>
            <person name="Gunaratna R.T."/>
            <person name="Han Y."/>
            <person name="Hauser F."/>
            <person name="He Y."/>
            <person name="Heidel-Fischer H."/>
            <person name="Hirsh A."/>
            <person name="Hu Y."/>
            <person name="Jiang H."/>
            <person name="Kalra D."/>
            <person name="Klinner C."/>
            <person name="Konig C."/>
            <person name="Kovar C."/>
            <person name="Kroll A.R."/>
            <person name="Kuwar S.S."/>
            <person name="Lee S.L."/>
            <person name="Lehman R."/>
            <person name="Li K."/>
            <person name="Li Z."/>
            <person name="Liang H."/>
            <person name="Lovelace S."/>
            <person name="Lu Z."/>
            <person name="Mansfield J.H."/>
            <person name="McCulloch K.J."/>
            <person name="Mathew T."/>
            <person name="Morton B."/>
            <person name="Muzny D.M."/>
            <person name="Neunemann D."/>
            <person name="Ongeri F."/>
            <person name="Pauchet Y."/>
            <person name="Pu L.L."/>
            <person name="Pyrousis I."/>
            <person name="Rao X.J."/>
            <person name="Redding A."/>
            <person name="Roesel C."/>
            <person name="Sanchez-Gracia A."/>
            <person name="Schaack S."/>
            <person name="Shukla A."/>
            <person name="Tetreau G."/>
            <person name="Wang Y."/>
            <person name="Xiong G.H."/>
            <person name="Traut W."/>
            <person name="Walsh T.K."/>
            <person name="Worley K.C."/>
            <person name="Wu D."/>
            <person name="Wu W."/>
            <person name="Wu Y.Q."/>
            <person name="Zhang X."/>
            <person name="Zou Z."/>
            <person name="Zucker H."/>
            <person name="Briscoe A.D."/>
            <person name="Burmester T."/>
            <person name="Clem R.J."/>
            <person name="Feyereisen R."/>
            <person name="Grimmelikhuijzen C.J.P."/>
            <person name="Hamodrakas S.J."/>
            <person name="Hansson B.S."/>
            <person name="Huguet E."/>
            <person name="Jermiin L.S."/>
            <person name="Lan Q."/>
            <person name="Lehman H.K."/>
            <person name="Lorenzen M."/>
            <person name="Merzendorfer H."/>
            <person name="Michalopoulos I."/>
            <person name="Morton D.B."/>
            <person name="Muthukrishnan S."/>
            <person name="Oakeshott J.G."/>
            <person name="Palmer W."/>
            <person name="Park Y."/>
            <person name="Passarelli A.L."/>
            <person name="Rozas J."/>
            <person name="Schwartz L.M."/>
            <person name="Smith W."/>
            <person name="Southgate A."/>
            <person name="Vilcinskas A."/>
            <person name="Vogt R."/>
            <person name="Wang P."/>
            <person name="Werren J."/>
            <person name="Yu X.Q."/>
            <person name="Zhou J.J."/>
            <person name="Brown S.J."/>
            <person name="Scherer S.E."/>
            <person name="Richards S."/>
            <person name="Blissard G.W."/>
        </authorList>
    </citation>
    <scope>NUCLEOTIDE SEQUENCE</scope>
</reference>